<dbReference type="GO" id="GO:0042597">
    <property type="term" value="C:periplasmic space"/>
    <property type="evidence" value="ECO:0007669"/>
    <property type="project" value="TreeGrafter"/>
</dbReference>
<dbReference type="Gene3D" id="3.20.20.190">
    <property type="entry name" value="Phosphatidylinositol (PI) phosphodiesterase"/>
    <property type="match status" value="1"/>
</dbReference>
<keyword evidence="11" id="KW-1185">Reference proteome</keyword>
<dbReference type="InterPro" id="IPR030395">
    <property type="entry name" value="GP_PDE_dom"/>
</dbReference>
<evidence type="ECO:0000256" key="2">
    <source>
        <dbReference type="ARBA" id="ARBA00012247"/>
    </source>
</evidence>
<dbReference type="OrthoDB" id="9758957at2"/>
<dbReference type="GO" id="GO:0006629">
    <property type="term" value="P:lipid metabolic process"/>
    <property type="evidence" value="ECO:0007669"/>
    <property type="project" value="InterPro"/>
</dbReference>
<dbReference type="RefSeq" id="WP_093946022.1">
    <property type="nucleotide sequence ID" value="NZ_NMUL01000005.1"/>
</dbReference>
<name>A0A229TG71_9PSEU</name>
<dbReference type="GO" id="GO:0008889">
    <property type="term" value="F:glycerophosphodiester phosphodiesterase activity"/>
    <property type="evidence" value="ECO:0007669"/>
    <property type="project" value="UniProtKB-EC"/>
</dbReference>
<evidence type="ECO:0000313" key="11">
    <source>
        <dbReference type="Proteomes" id="UP000215199"/>
    </source>
</evidence>
<dbReference type="InterPro" id="IPR017946">
    <property type="entry name" value="PLC-like_Pdiesterase_TIM-brl"/>
</dbReference>
<dbReference type="PROSITE" id="PS51704">
    <property type="entry name" value="GP_PDE"/>
    <property type="match status" value="1"/>
</dbReference>
<gene>
    <name evidence="10" type="ORF">CF165_03905</name>
</gene>
<proteinExistence type="inferred from homology"/>
<evidence type="ECO:0000259" key="9">
    <source>
        <dbReference type="PROSITE" id="PS51704"/>
    </source>
</evidence>
<reference evidence="11" key="1">
    <citation type="submission" date="2017-07" db="EMBL/GenBank/DDBJ databases">
        <title>Comparative genome mining reveals phylogenetic distribution patterns of secondary metabolites in Amycolatopsis.</title>
        <authorList>
            <person name="Adamek M."/>
            <person name="Alanjary M."/>
            <person name="Sales-Ortells H."/>
            <person name="Goodfellow M."/>
            <person name="Bull A.T."/>
            <person name="Kalinowski J."/>
            <person name="Ziemert N."/>
        </authorList>
    </citation>
    <scope>NUCLEOTIDE SEQUENCE [LARGE SCALE GENOMIC DNA]</scope>
    <source>
        <strain evidence="11">H5</strain>
    </source>
</reference>
<dbReference type="Proteomes" id="UP000215199">
    <property type="component" value="Unassembled WGS sequence"/>
</dbReference>
<keyword evidence="5" id="KW-0378">Hydrolase</keyword>
<keyword evidence="4" id="KW-0319">Glycerol metabolism</keyword>
<sequence>MKRNRVGLLALAGLALLSVTGVAVGSASASETSASETSAADAAARGRGHHDPVIIGHRGAPGYRPEHTLASYELAFRMGVDWVDVDLVPTKDGQLVARHEPEIGGTTDVAKHPEFANRKKTVVLDGVTTTGWFTQDFTLAELKTLRAVERIPQNRPHNTLYNGRYRIASYQEVLDLTTRLGRELHRTLGTYPEVKHSTFFQSIGNPTEPKLVAILRRNGLDRPDAPAIIQSFEVSNLIALHQQVRTPLLQLTSATGAPADFVAKGDKRTYADLVTPQGLRDVAKYAKYLGPDKAQVIPRDKNDNLGTPTALVADAHKAGLKVQPYTFRNENPFLPANLRSSAEPDAYGDVFTEEAAFFAAGVDGFFADQPDTALESLHAFLGR</sequence>
<accession>A0A229TG71</accession>
<feature type="signal peptide" evidence="8">
    <location>
        <begin position="1"/>
        <end position="23"/>
    </location>
</feature>
<evidence type="ECO:0000256" key="1">
    <source>
        <dbReference type="ARBA" id="ARBA00007277"/>
    </source>
</evidence>
<evidence type="ECO:0000256" key="8">
    <source>
        <dbReference type="SAM" id="SignalP"/>
    </source>
</evidence>
<dbReference type="GO" id="GO:0006071">
    <property type="term" value="P:glycerol metabolic process"/>
    <property type="evidence" value="ECO:0007669"/>
    <property type="project" value="UniProtKB-KW"/>
</dbReference>
<dbReference type="SUPFAM" id="SSF51695">
    <property type="entry name" value="PLC-like phosphodiesterases"/>
    <property type="match status" value="1"/>
</dbReference>
<dbReference type="EMBL" id="NMUL01000005">
    <property type="protein sequence ID" value="OXM70247.1"/>
    <property type="molecule type" value="Genomic_DNA"/>
</dbReference>
<comment type="similarity">
    <text evidence="1">Belongs to the glycerophosphoryl diester phosphodiesterase family.</text>
</comment>
<dbReference type="PANTHER" id="PTHR43620">
    <property type="entry name" value="GLYCEROPHOSPHORYL DIESTER PHOSPHODIESTERASE"/>
    <property type="match status" value="1"/>
</dbReference>
<comment type="catalytic activity">
    <reaction evidence="6">
        <text>a sn-glycero-3-phosphodiester + H2O = an alcohol + sn-glycerol 3-phosphate + H(+)</text>
        <dbReference type="Rhea" id="RHEA:12969"/>
        <dbReference type="ChEBI" id="CHEBI:15377"/>
        <dbReference type="ChEBI" id="CHEBI:15378"/>
        <dbReference type="ChEBI" id="CHEBI:30879"/>
        <dbReference type="ChEBI" id="CHEBI:57597"/>
        <dbReference type="ChEBI" id="CHEBI:83408"/>
        <dbReference type="EC" id="3.1.4.46"/>
    </reaction>
</comment>
<feature type="region of interest" description="Disordered" evidence="7">
    <location>
        <begin position="27"/>
        <end position="59"/>
    </location>
</feature>
<feature type="domain" description="GP-PDE" evidence="9">
    <location>
        <begin position="52"/>
        <end position="362"/>
    </location>
</feature>
<evidence type="ECO:0000256" key="6">
    <source>
        <dbReference type="ARBA" id="ARBA00047512"/>
    </source>
</evidence>
<evidence type="ECO:0000256" key="7">
    <source>
        <dbReference type="SAM" id="MobiDB-lite"/>
    </source>
</evidence>
<feature type="chain" id="PRO_5038599112" description="glycerophosphodiester phosphodiesterase" evidence="8">
    <location>
        <begin position="24"/>
        <end position="383"/>
    </location>
</feature>
<keyword evidence="3 8" id="KW-0732">Signal</keyword>
<dbReference type="Pfam" id="PF03009">
    <property type="entry name" value="GDPD"/>
    <property type="match status" value="1"/>
</dbReference>
<feature type="compositionally biased region" description="Low complexity" evidence="7">
    <location>
        <begin position="27"/>
        <end position="43"/>
    </location>
</feature>
<comment type="caution">
    <text evidence="10">The sequence shown here is derived from an EMBL/GenBank/DDBJ whole genome shotgun (WGS) entry which is preliminary data.</text>
</comment>
<evidence type="ECO:0000256" key="4">
    <source>
        <dbReference type="ARBA" id="ARBA00022798"/>
    </source>
</evidence>
<dbReference type="EC" id="3.1.4.46" evidence="2"/>
<dbReference type="AlphaFoldDB" id="A0A229TG71"/>
<dbReference type="CDD" id="cd08602">
    <property type="entry name" value="GDPD_ScGlpQ1_like"/>
    <property type="match status" value="1"/>
</dbReference>
<evidence type="ECO:0000256" key="3">
    <source>
        <dbReference type="ARBA" id="ARBA00022729"/>
    </source>
</evidence>
<protein>
    <recommendedName>
        <fullName evidence="2">glycerophosphodiester phosphodiesterase</fullName>
        <ecNumber evidence="2">3.1.4.46</ecNumber>
    </recommendedName>
</protein>
<organism evidence="10 11">
    <name type="scientific">Amycolatopsis vastitatis</name>
    <dbReference type="NCBI Taxonomy" id="1905142"/>
    <lineage>
        <taxon>Bacteria</taxon>
        <taxon>Bacillati</taxon>
        <taxon>Actinomycetota</taxon>
        <taxon>Actinomycetes</taxon>
        <taxon>Pseudonocardiales</taxon>
        <taxon>Pseudonocardiaceae</taxon>
        <taxon>Amycolatopsis</taxon>
    </lineage>
</organism>
<dbReference type="PANTHER" id="PTHR43620:SF7">
    <property type="entry name" value="GLYCEROPHOSPHODIESTER PHOSPHODIESTERASE GDPD5-RELATED"/>
    <property type="match status" value="1"/>
</dbReference>
<evidence type="ECO:0000313" key="10">
    <source>
        <dbReference type="EMBL" id="OXM70247.1"/>
    </source>
</evidence>
<evidence type="ECO:0000256" key="5">
    <source>
        <dbReference type="ARBA" id="ARBA00022801"/>
    </source>
</evidence>